<comment type="caution">
    <text evidence="1">The sequence shown here is derived from an EMBL/GenBank/DDBJ whole genome shotgun (WGS) entry which is preliminary data.</text>
</comment>
<name>A0AAX6BMX0_PRIMG</name>
<evidence type="ECO:0000313" key="1">
    <source>
        <dbReference type="EMBL" id="GMG75102.1"/>
    </source>
</evidence>
<reference evidence="1" key="1">
    <citation type="journal article" date="2024" name="Appl Microbiol">
        <title>Effect of kuratsuki Bacillus and Priestia on Taste of Sake.</title>
        <authorList>
            <person name="Kobayashi K."/>
            <person name="Nishida H."/>
        </authorList>
    </citation>
    <scope>NUCLEOTIDE SEQUENCE</scope>
    <source>
        <strain evidence="1">B-12</strain>
    </source>
</reference>
<organism evidence="1 2">
    <name type="scientific">Priestia megaterium</name>
    <name type="common">Bacillus megaterium</name>
    <dbReference type="NCBI Taxonomy" id="1404"/>
    <lineage>
        <taxon>Bacteria</taxon>
        <taxon>Bacillati</taxon>
        <taxon>Bacillota</taxon>
        <taxon>Bacilli</taxon>
        <taxon>Bacillales</taxon>
        <taxon>Bacillaceae</taxon>
        <taxon>Priestia</taxon>
    </lineage>
</organism>
<protein>
    <submittedName>
        <fullName evidence="1">Uncharacterized protein</fullName>
    </submittedName>
</protein>
<gene>
    <name evidence="1" type="ORF">ShirakiTB12_35700</name>
</gene>
<accession>A0AAX6BMX0</accession>
<dbReference type="AlphaFoldDB" id="A0AAX6BMX0"/>
<proteinExistence type="predicted"/>
<dbReference type="EMBL" id="BSYK01000001">
    <property type="protein sequence ID" value="GMG75102.1"/>
    <property type="molecule type" value="Genomic_DNA"/>
</dbReference>
<evidence type="ECO:0000313" key="2">
    <source>
        <dbReference type="Proteomes" id="UP001165240"/>
    </source>
</evidence>
<dbReference type="Proteomes" id="UP001165240">
    <property type="component" value="Unassembled WGS sequence"/>
</dbReference>
<sequence length="57" mass="6631">MIMSSYQTESLYVSTLRYSVLYFFLLNANVEEEEKMRLLEDIVISVKEAHALAKTIV</sequence>